<evidence type="ECO:0000313" key="3">
    <source>
        <dbReference type="Proteomes" id="UP000280960"/>
    </source>
</evidence>
<sequence length="348" mass="39766">MHDAAFQELEIISQAVGNFPDMVQGGGGNTSVKLNDELMAVKASGYKLKQVTRSEGFVLVNYKDIKDYFARADLNSDIDYEKDSTAFLKKSVVKVEGLRDLRPSVEAGFHSILLKYVIHSHSVYANILCCSKKGEEIIRKVFSGKHYNILWVPYVNPGFYLTLKIQEGIKCHIEKGGKFPKVIFMENHGLIVNSDSREEVIKLHEEVNESIKTFLHINSPYPEITLERVNDNTYLSRTTFLTDFFKNNLISPDYFDVVALYPDQLVYLNDNISVDGMDNKLNINTKTGEIIYKSSFSEAMTMEETLLGYVYVVSKIKQCNLPIKTMTPEEIGFIKNWESEKYRKTLIK</sequence>
<accession>A0A3G2R3V5</accession>
<dbReference type="SMART" id="SM01007">
    <property type="entry name" value="Aldolase_II"/>
    <property type="match status" value="1"/>
</dbReference>
<dbReference type="Pfam" id="PF00596">
    <property type="entry name" value="Aldolase_II"/>
    <property type="match status" value="1"/>
</dbReference>
<reference evidence="2 3" key="1">
    <citation type="submission" date="2018-10" db="EMBL/GenBank/DDBJ databases">
        <authorList>
            <person name="Zhang X."/>
        </authorList>
    </citation>
    <scope>NUCLEOTIDE SEQUENCE [LARGE SCALE GENOMIC DNA]</scope>
    <source>
        <strain evidence="2 3">SK-G1</strain>
    </source>
</reference>
<proteinExistence type="predicted"/>
<evidence type="ECO:0000313" key="2">
    <source>
        <dbReference type="EMBL" id="AYO30140.1"/>
    </source>
</evidence>
<dbReference type="RefSeq" id="WP_122014396.1">
    <property type="nucleotide sequence ID" value="NZ_CP033169.1"/>
</dbReference>
<dbReference type="Gene3D" id="3.40.225.10">
    <property type="entry name" value="Class II aldolase/adducin N-terminal domain"/>
    <property type="match status" value="1"/>
</dbReference>
<protein>
    <submittedName>
        <fullName evidence="2">Class II aldolase</fullName>
    </submittedName>
</protein>
<name>A0A3G2R3V5_9FIRM</name>
<dbReference type="Proteomes" id="UP000280960">
    <property type="component" value="Chromosome"/>
</dbReference>
<dbReference type="InterPro" id="IPR036409">
    <property type="entry name" value="Aldolase_II/adducin_N_sf"/>
</dbReference>
<gene>
    <name evidence="2" type="ORF">D2962_05500</name>
</gene>
<organism evidence="2 3">
    <name type="scientific">Biomaibacter acetigenes</name>
    <dbReference type="NCBI Taxonomy" id="2316383"/>
    <lineage>
        <taxon>Bacteria</taxon>
        <taxon>Bacillati</taxon>
        <taxon>Bacillota</taxon>
        <taxon>Clostridia</taxon>
        <taxon>Thermosediminibacterales</taxon>
        <taxon>Tepidanaerobacteraceae</taxon>
        <taxon>Biomaibacter</taxon>
    </lineage>
</organism>
<dbReference type="AlphaFoldDB" id="A0A3G2R3V5"/>
<dbReference type="EMBL" id="CP033169">
    <property type="protein sequence ID" value="AYO30140.1"/>
    <property type="molecule type" value="Genomic_DNA"/>
</dbReference>
<evidence type="ECO:0000259" key="1">
    <source>
        <dbReference type="SMART" id="SM01007"/>
    </source>
</evidence>
<feature type="domain" description="Class II aldolase/adducin N-terminal" evidence="1">
    <location>
        <begin position="8"/>
        <end position="215"/>
    </location>
</feature>
<dbReference type="KEGG" id="bacg:D2962_05500"/>
<dbReference type="InterPro" id="IPR001303">
    <property type="entry name" value="Aldolase_II/adducin_N"/>
</dbReference>
<keyword evidence="3" id="KW-1185">Reference proteome</keyword>
<dbReference type="SUPFAM" id="SSF53639">
    <property type="entry name" value="AraD/HMP-PK domain-like"/>
    <property type="match status" value="1"/>
</dbReference>